<dbReference type="Proteomes" id="UP001162162">
    <property type="component" value="Unassembled WGS sequence"/>
</dbReference>
<organism evidence="1 2">
    <name type="scientific">Aromia moschata</name>
    <dbReference type="NCBI Taxonomy" id="1265417"/>
    <lineage>
        <taxon>Eukaryota</taxon>
        <taxon>Metazoa</taxon>
        <taxon>Ecdysozoa</taxon>
        <taxon>Arthropoda</taxon>
        <taxon>Hexapoda</taxon>
        <taxon>Insecta</taxon>
        <taxon>Pterygota</taxon>
        <taxon>Neoptera</taxon>
        <taxon>Endopterygota</taxon>
        <taxon>Coleoptera</taxon>
        <taxon>Polyphaga</taxon>
        <taxon>Cucujiformia</taxon>
        <taxon>Chrysomeloidea</taxon>
        <taxon>Cerambycidae</taxon>
        <taxon>Cerambycinae</taxon>
        <taxon>Callichromatini</taxon>
        <taxon>Aromia</taxon>
    </lineage>
</organism>
<sequence>MNKTEQVTLCVRYVNENKNHEDFLQFVPVENLTGESLSNLITSSLEKFGLDFNNLVGQGYDGAKTECSFEKKNDESDDNPSAKTLKRLCATRWTSKYEAVQDFLELFDYVVESLEEISGWKDSGDANMLRNSLNDSAFLVALQIAVASSNGTNNKLVP</sequence>
<evidence type="ECO:0008006" key="3">
    <source>
        <dbReference type="Google" id="ProtNLM"/>
    </source>
</evidence>
<dbReference type="PANTHER" id="PTHR45749:SF21">
    <property type="entry name" value="DUF4371 DOMAIN-CONTAINING PROTEIN"/>
    <property type="match status" value="1"/>
</dbReference>
<name>A0AAV8YNV6_9CUCU</name>
<dbReference type="EMBL" id="JAPWTK010000056">
    <property type="protein sequence ID" value="KAJ8953419.1"/>
    <property type="molecule type" value="Genomic_DNA"/>
</dbReference>
<dbReference type="AlphaFoldDB" id="A0AAV8YNV6"/>
<dbReference type="SUPFAM" id="SSF53098">
    <property type="entry name" value="Ribonuclease H-like"/>
    <property type="match status" value="1"/>
</dbReference>
<dbReference type="PANTHER" id="PTHR45749">
    <property type="match status" value="1"/>
</dbReference>
<accession>A0AAV8YNV6</accession>
<reference evidence="1" key="1">
    <citation type="journal article" date="2023" name="Insect Mol. Biol.">
        <title>Genome sequencing provides insights into the evolution of gene families encoding plant cell wall-degrading enzymes in longhorned beetles.</title>
        <authorList>
            <person name="Shin N.R."/>
            <person name="Okamura Y."/>
            <person name="Kirsch R."/>
            <person name="Pauchet Y."/>
        </authorList>
    </citation>
    <scope>NUCLEOTIDE SEQUENCE</scope>
    <source>
        <strain evidence="1">AMC_N1</strain>
    </source>
</reference>
<comment type="caution">
    <text evidence="1">The sequence shown here is derived from an EMBL/GenBank/DDBJ whole genome shotgun (WGS) entry which is preliminary data.</text>
</comment>
<proteinExistence type="predicted"/>
<dbReference type="InterPro" id="IPR012337">
    <property type="entry name" value="RNaseH-like_sf"/>
</dbReference>
<protein>
    <recommendedName>
        <fullName evidence="3">DUF4371 domain-containing protein</fullName>
    </recommendedName>
</protein>
<evidence type="ECO:0000313" key="1">
    <source>
        <dbReference type="EMBL" id="KAJ8953419.1"/>
    </source>
</evidence>
<keyword evidence="2" id="KW-1185">Reference proteome</keyword>
<gene>
    <name evidence="1" type="ORF">NQ318_023536</name>
</gene>
<evidence type="ECO:0000313" key="2">
    <source>
        <dbReference type="Proteomes" id="UP001162162"/>
    </source>
</evidence>